<reference evidence="1 2" key="1">
    <citation type="submission" date="2016-06" db="EMBL/GenBank/DDBJ databases">
        <title>Bacterial characters and pathogenicity of Xenorhabdus hominickii from an entomopathogenic nematode, Steinernema monticolum.</title>
        <authorList>
            <person name="Park Y."/>
            <person name="Kim Y."/>
        </authorList>
    </citation>
    <scope>NUCLEOTIDE SEQUENCE [LARGE SCALE GENOMIC DNA]</scope>
    <source>
        <strain evidence="1 2">ANU1</strain>
    </source>
</reference>
<dbReference type="RefSeq" id="WP_069316132.1">
    <property type="nucleotide sequence ID" value="NZ_CP016176.1"/>
</dbReference>
<name>A0ABM6DQZ2_XENHO</name>
<keyword evidence="2" id="KW-1185">Reference proteome</keyword>
<accession>A0ABM6DQZ2</accession>
<proteinExistence type="predicted"/>
<dbReference type="Proteomes" id="UP000094600">
    <property type="component" value="Chromosome"/>
</dbReference>
<evidence type="ECO:0000313" key="2">
    <source>
        <dbReference type="Proteomes" id="UP000094600"/>
    </source>
</evidence>
<gene>
    <name evidence="1" type="ORF">A9255_07325</name>
</gene>
<sequence>MTHNNIVRLKLLKTQAEESLRYIEHVRLLKGAVEADIVAEHDLKSLLSFHSQKIENSQQQYPGRVISLDGAPPFPVDNYFEKTSFVSSCISCAKDEGVKFREQSILKRTQCSEKYPVTWIIQLGAKDAWFSRVTNGRIDEDYAPVNRQKANVYASAILNDLEPPRHLQLSDKPTNSI</sequence>
<organism evidence="1 2">
    <name type="scientific">Xenorhabdus hominickii</name>
    <dbReference type="NCBI Taxonomy" id="351679"/>
    <lineage>
        <taxon>Bacteria</taxon>
        <taxon>Pseudomonadati</taxon>
        <taxon>Pseudomonadota</taxon>
        <taxon>Gammaproteobacteria</taxon>
        <taxon>Enterobacterales</taxon>
        <taxon>Morganellaceae</taxon>
        <taxon>Xenorhabdus</taxon>
    </lineage>
</organism>
<dbReference type="EMBL" id="CP016176">
    <property type="protein sequence ID" value="AOM40405.1"/>
    <property type="molecule type" value="Genomic_DNA"/>
</dbReference>
<evidence type="ECO:0000313" key="1">
    <source>
        <dbReference type="EMBL" id="AOM40405.1"/>
    </source>
</evidence>
<protein>
    <submittedName>
        <fullName evidence="1">Uncharacterized protein</fullName>
    </submittedName>
</protein>